<gene>
    <name evidence="1" type="ORF">EDI28_26090</name>
</gene>
<dbReference type="Proteomes" id="UP000287563">
    <property type="component" value="Unassembled WGS sequence"/>
</dbReference>
<evidence type="ECO:0000313" key="2">
    <source>
        <dbReference type="Proteomes" id="UP000287563"/>
    </source>
</evidence>
<organism evidence="1 2">
    <name type="scientific">Photobacterium chitinilyticum</name>
    <dbReference type="NCBI Taxonomy" id="2485123"/>
    <lineage>
        <taxon>Bacteria</taxon>
        <taxon>Pseudomonadati</taxon>
        <taxon>Pseudomonadota</taxon>
        <taxon>Gammaproteobacteria</taxon>
        <taxon>Vibrionales</taxon>
        <taxon>Vibrionaceae</taxon>
        <taxon>Photobacterium</taxon>
    </lineage>
</organism>
<proteinExistence type="predicted"/>
<reference evidence="1 2" key="1">
    <citation type="submission" date="2018-11" db="EMBL/GenBank/DDBJ databases">
        <title>Photobacterium sp. BEI247 sp. nov., a marine bacterium isolated from Yongle Blue Hole in the South China Sea.</title>
        <authorList>
            <person name="Wang X."/>
        </authorList>
    </citation>
    <scope>NUCLEOTIDE SEQUENCE [LARGE SCALE GENOMIC DNA]</scope>
    <source>
        <strain evidence="2">BEI247</strain>
    </source>
</reference>
<name>A0A3S3RXI4_9GAMM</name>
<protein>
    <submittedName>
        <fullName evidence="1">Uncharacterized protein</fullName>
    </submittedName>
</protein>
<accession>A0A3S3RXI4</accession>
<dbReference type="EMBL" id="RJLM01000078">
    <property type="protein sequence ID" value="RWX52686.1"/>
    <property type="molecule type" value="Genomic_DNA"/>
</dbReference>
<dbReference type="PROSITE" id="PS51257">
    <property type="entry name" value="PROKAR_LIPOPROTEIN"/>
    <property type="match status" value="1"/>
</dbReference>
<evidence type="ECO:0000313" key="1">
    <source>
        <dbReference type="EMBL" id="RWX52686.1"/>
    </source>
</evidence>
<sequence>MLVRKLIDKKVFMDFGEIIKVAAAILASLGGACAIIYKGSSFFGKLWADKLLEKVKSENAKELEKTKNELLSGTESYKVRLKKSEFIFEKQFEAGSHFSGLVAHLTPTPKTLLEAYDSYTDELALTGERCDDIIKSLEHFLCQYSAIVDEDTREKISVVIEDAVSARYKFRNNPHKLSNNEVNFINVKLREIEKLLISKFTAQISI</sequence>
<keyword evidence="2" id="KW-1185">Reference proteome</keyword>
<comment type="caution">
    <text evidence="1">The sequence shown here is derived from an EMBL/GenBank/DDBJ whole genome shotgun (WGS) entry which is preliminary data.</text>
</comment>
<dbReference type="AlphaFoldDB" id="A0A3S3RXI4"/>